<dbReference type="EMBL" id="JAESWB010000025">
    <property type="protein sequence ID" value="MBL4951012.1"/>
    <property type="molecule type" value="Genomic_DNA"/>
</dbReference>
<gene>
    <name evidence="1" type="ORF">JK635_02000</name>
</gene>
<evidence type="ECO:0000313" key="1">
    <source>
        <dbReference type="EMBL" id="MBL4951012.1"/>
    </source>
</evidence>
<organism evidence="1 2">
    <name type="scientific">Neobacillus paridis</name>
    <dbReference type="NCBI Taxonomy" id="2803862"/>
    <lineage>
        <taxon>Bacteria</taxon>
        <taxon>Bacillati</taxon>
        <taxon>Bacillota</taxon>
        <taxon>Bacilli</taxon>
        <taxon>Bacillales</taxon>
        <taxon>Bacillaceae</taxon>
        <taxon>Neobacillus</taxon>
    </lineage>
</organism>
<comment type="caution">
    <text evidence="1">The sequence shown here is derived from an EMBL/GenBank/DDBJ whole genome shotgun (WGS) entry which is preliminary data.</text>
</comment>
<sequence>MYKIKCQNCKGHGVLQQFAHVENGICFTCSGSGIQEVDKETYENYQKRIERDKQGKYILFNNGNVEYYNSEKQIEKLYGNFFCGSYGEYDCSVSYKDKNIAYGKSDENDKEFINEAKKIYKQRQNEKIIEQIVIFKEMLKGKTDQELVQIINNKIKELEGRL</sequence>
<name>A0ABS1TIC3_9BACI</name>
<dbReference type="RefSeq" id="WP_202651932.1">
    <property type="nucleotide sequence ID" value="NZ_JAESWB010000025.1"/>
</dbReference>
<keyword evidence="2" id="KW-1185">Reference proteome</keyword>
<dbReference type="Proteomes" id="UP000623967">
    <property type="component" value="Unassembled WGS sequence"/>
</dbReference>
<evidence type="ECO:0000313" key="2">
    <source>
        <dbReference type="Proteomes" id="UP000623967"/>
    </source>
</evidence>
<protein>
    <submittedName>
        <fullName evidence="1">Uncharacterized protein</fullName>
    </submittedName>
</protein>
<accession>A0ABS1TIC3</accession>
<proteinExistence type="predicted"/>
<reference evidence="1 2" key="1">
    <citation type="submission" date="2021-01" db="EMBL/GenBank/DDBJ databases">
        <title>Genome public.</title>
        <authorList>
            <person name="Liu C."/>
            <person name="Sun Q."/>
        </authorList>
    </citation>
    <scope>NUCLEOTIDE SEQUENCE [LARGE SCALE GENOMIC DNA]</scope>
    <source>
        <strain evidence="1 2">YIM B02564</strain>
    </source>
</reference>